<dbReference type="InterPro" id="IPR035937">
    <property type="entry name" value="FPG_N"/>
</dbReference>
<feature type="domain" description="Formamidopyrimidine-DNA glycosylase catalytic" evidence="2">
    <location>
        <begin position="2"/>
        <end position="124"/>
    </location>
</feature>
<dbReference type="Gene3D" id="3.20.190.10">
    <property type="entry name" value="MutM-like, N-terminal"/>
    <property type="match status" value="1"/>
</dbReference>
<dbReference type="SUPFAM" id="SSF46946">
    <property type="entry name" value="S13-like H2TH domain"/>
    <property type="match status" value="1"/>
</dbReference>
<dbReference type="SMART" id="SM00898">
    <property type="entry name" value="Fapy_DNA_glyco"/>
    <property type="match status" value="1"/>
</dbReference>
<dbReference type="Pfam" id="PF01149">
    <property type="entry name" value="Fapy_DNA_glyco"/>
    <property type="match status" value="1"/>
</dbReference>
<proteinExistence type="predicted"/>
<evidence type="ECO:0000313" key="4">
    <source>
        <dbReference type="Proteomes" id="UP001239994"/>
    </source>
</evidence>
<dbReference type="PANTHER" id="PTHR22993">
    <property type="entry name" value="FORMAMIDOPYRIMIDINE-DNA GLYCOSYLASE"/>
    <property type="match status" value="1"/>
</dbReference>
<feature type="compositionally biased region" description="Basic residues" evidence="1">
    <location>
        <begin position="343"/>
        <end position="358"/>
    </location>
</feature>
<dbReference type="GO" id="GO:0003906">
    <property type="term" value="F:DNA-(apurinic or apyrimidinic site) endonuclease activity"/>
    <property type="evidence" value="ECO:0007669"/>
    <property type="project" value="InterPro"/>
</dbReference>
<dbReference type="SUPFAM" id="SSF81624">
    <property type="entry name" value="N-terminal domain of MutM-like DNA repair proteins"/>
    <property type="match status" value="1"/>
</dbReference>
<gene>
    <name evidence="3" type="ORF">P4O66_002640</name>
</gene>
<evidence type="ECO:0000259" key="2">
    <source>
        <dbReference type="PROSITE" id="PS51068"/>
    </source>
</evidence>
<feature type="region of interest" description="Disordered" evidence="1">
    <location>
        <begin position="326"/>
        <end position="358"/>
    </location>
</feature>
<dbReference type="GO" id="GO:0019104">
    <property type="term" value="F:DNA N-glycosylase activity"/>
    <property type="evidence" value="ECO:0007669"/>
    <property type="project" value="InterPro"/>
</dbReference>
<dbReference type="SUPFAM" id="SSF57716">
    <property type="entry name" value="Glucocorticoid receptor-like (DNA-binding domain)"/>
    <property type="match status" value="1"/>
</dbReference>
<dbReference type="InterPro" id="IPR015371">
    <property type="entry name" value="Endonuclease-VIII_DNA-bd"/>
</dbReference>
<dbReference type="GO" id="GO:0005634">
    <property type="term" value="C:nucleus"/>
    <property type="evidence" value="ECO:0007669"/>
    <property type="project" value="TreeGrafter"/>
</dbReference>
<evidence type="ECO:0000313" key="3">
    <source>
        <dbReference type="EMBL" id="KAK1788831.1"/>
    </source>
</evidence>
<protein>
    <recommendedName>
        <fullName evidence="2">Formamidopyrimidine-DNA glycosylase catalytic domain-containing protein</fullName>
    </recommendedName>
</protein>
<dbReference type="GO" id="GO:0008270">
    <property type="term" value="F:zinc ion binding"/>
    <property type="evidence" value="ECO:0007669"/>
    <property type="project" value="InterPro"/>
</dbReference>
<keyword evidence="4" id="KW-1185">Reference proteome</keyword>
<dbReference type="AlphaFoldDB" id="A0AAD8YZI3"/>
<dbReference type="GO" id="GO:0006284">
    <property type="term" value="P:base-excision repair"/>
    <property type="evidence" value="ECO:0007669"/>
    <property type="project" value="InterPro"/>
</dbReference>
<dbReference type="Pfam" id="PF09292">
    <property type="entry name" value="Neil1-DNA_bind"/>
    <property type="match status" value="1"/>
</dbReference>
<dbReference type="InterPro" id="IPR010979">
    <property type="entry name" value="Ribosomal_uS13-like_H2TH"/>
</dbReference>
<dbReference type="InterPro" id="IPR012319">
    <property type="entry name" value="FPG_cat"/>
</dbReference>
<evidence type="ECO:0000256" key="1">
    <source>
        <dbReference type="SAM" id="MobiDB-lite"/>
    </source>
</evidence>
<feature type="compositionally biased region" description="Basic and acidic residues" evidence="1">
    <location>
        <begin position="326"/>
        <end position="335"/>
    </location>
</feature>
<name>A0AAD8YZI3_9TELE</name>
<dbReference type="PROSITE" id="PS51068">
    <property type="entry name" value="FPG_CAT"/>
    <property type="match status" value="1"/>
</dbReference>
<comment type="caution">
    <text evidence="3">The sequence shown here is derived from an EMBL/GenBank/DDBJ whole genome shotgun (WGS) entry which is preliminary data.</text>
</comment>
<dbReference type="Proteomes" id="UP001239994">
    <property type="component" value="Unassembled WGS sequence"/>
</dbReference>
<dbReference type="PANTHER" id="PTHR22993:SF27">
    <property type="entry name" value="ENDONUCLEASE 8-LIKE 1"/>
    <property type="match status" value="1"/>
</dbReference>
<dbReference type="FunFam" id="3.20.190.10:FF:000003">
    <property type="entry name" value="endonuclease 8-like 1 isoform X1"/>
    <property type="match status" value="1"/>
</dbReference>
<reference evidence="3" key="1">
    <citation type="submission" date="2023-03" db="EMBL/GenBank/DDBJ databases">
        <title>Electrophorus voltai genome.</title>
        <authorList>
            <person name="Bian C."/>
        </authorList>
    </citation>
    <scope>NUCLEOTIDE SEQUENCE</scope>
    <source>
        <strain evidence="3">CB-2022</strain>
        <tissue evidence="3">Muscle</tissue>
    </source>
</reference>
<accession>A0AAD8YZI3</accession>
<organism evidence="3 4">
    <name type="scientific">Electrophorus voltai</name>
    <dbReference type="NCBI Taxonomy" id="2609070"/>
    <lineage>
        <taxon>Eukaryota</taxon>
        <taxon>Metazoa</taxon>
        <taxon>Chordata</taxon>
        <taxon>Craniata</taxon>
        <taxon>Vertebrata</taxon>
        <taxon>Euteleostomi</taxon>
        <taxon>Actinopterygii</taxon>
        <taxon>Neopterygii</taxon>
        <taxon>Teleostei</taxon>
        <taxon>Ostariophysi</taxon>
        <taxon>Gymnotiformes</taxon>
        <taxon>Gymnotoidei</taxon>
        <taxon>Gymnotidae</taxon>
        <taxon>Electrophorus</taxon>
    </lineage>
</organism>
<dbReference type="Gene3D" id="1.10.8.50">
    <property type="match status" value="1"/>
</dbReference>
<dbReference type="GO" id="GO:0003676">
    <property type="term" value="F:nucleic acid binding"/>
    <property type="evidence" value="ECO:0007669"/>
    <property type="project" value="InterPro"/>
</dbReference>
<dbReference type="EMBL" id="JAROKS010000022">
    <property type="protein sequence ID" value="KAK1788831.1"/>
    <property type="molecule type" value="Genomic_DNA"/>
</dbReference>
<sequence>MPEGPELHLASLFVNRVCADVVFTGAVEKSEISKGPVVPFASDAYCISAVSRGKEVKLTLTSVTKSKAKADKCQLSMDVVFRFGMSGFFRFTTVEELPKHAHLRFYTNEDPQRALTFVDARRFGSWQPSGSWQRDRGPCVMSQYESFRENVLSRLADKAFDRPICEALLNQKYFNGIGNYLRAEILHRLSIPPFMKARTVLEELELKDEDKTMITEENTENSEGGTRKSKSDLLSLCHTVPLEVVSLGGKGYDPEKRDYTEFEAWLQCYYVDGMNSGDPGPMVPKGFKSPKTKRKIQKDEYDYKCSKKGAKMKQTERILKKETLEKEPRAEKEKGYAAMQHSTVHRSRILTRLGSSRK</sequence>